<dbReference type="AlphaFoldDB" id="A0AA46NZE7"/>
<organism evidence="2 3">
    <name type="scientific">Cytobacillus firmus</name>
    <name type="common">Bacillus firmus</name>
    <dbReference type="NCBI Taxonomy" id="1399"/>
    <lineage>
        <taxon>Bacteria</taxon>
        <taxon>Bacillati</taxon>
        <taxon>Bacillota</taxon>
        <taxon>Bacilli</taxon>
        <taxon>Bacillales</taxon>
        <taxon>Bacillaceae</taxon>
        <taxon>Cytobacillus</taxon>
    </lineage>
</organism>
<dbReference type="Pfam" id="PF03837">
    <property type="entry name" value="RecT"/>
    <property type="match status" value="1"/>
</dbReference>
<sequence length="311" mass="35250">MATNSALKNQLANKQETAAKQVSAQSLGLKGLLNTPTMQKKFEQVLAKKAPQFMASVLNLYNGDVGLREAEPMSIVSSAMVAASLDLPVDKNLGYAWIVAFYDSKKGHKAAQFQLGYKGYIQLALRSGQYKAINVIPVYEGELLKWNRLTEEIDLDLDAKKSDKVIGYCGYFKLVNGFEKTVYWTRDEVEAHRIKHNKAKDKKSLNNVWRSDYDAMAMKTILRNMLGKWGILSIDMQKAFTEDEQERELKDITDEANEYEEPIPFDSQEQKEPAANDEPEIIDADPKKKKNNKNNKKMSAEDSMDIDFEDA</sequence>
<dbReference type="Proteomes" id="UP001163104">
    <property type="component" value="Chromosome"/>
</dbReference>
<dbReference type="NCBIfam" id="TIGR00616">
    <property type="entry name" value="rect"/>
    <property type="match status" value="1"/>
</dbReference>
<feature type="compositionally biased region" description="Acidic residues" evidence="1">
    <location>
        <begin position="302"/>
        <end position="311"/>
    </location>
</feature>
<reference evidence="2" key="1">
    <citation type="submission" date="2022-10" db="EMBL/GenBank/DDBJ databases">
        <title>Mechanism of multi-heavy metal repair in Cytobacillus Firmus M7.</title>
        <authorList>
            <person name="Li X."/>
            <person name="Yu C."/>
        </authorList>
    </citation>
    <scope>NUCLEOTIDE SEQUENCE</scope>
    <source>
        <strain evidence="2">M7</strain>
    </source>
</reference>
<name>A0AA46NZE7_CYTFI</name>
<dbReference type="InterPro" id="IPR004590">
    <property type="entry name" value="ssDNA_annealing_RecT"/>
</dbReference>
<protein>
    <submittedName>
        <fullName evidence="2">Recombinase RecT</fullName>
    </submittedName>
</protein>
<accession>A0AA46NZE7</accession>
<evidence type="ECO:0000256" key="1">
    <source>
        <dbReference type="SAM" id="MobiDB-lite"/>
    </source>
</evidence>
<evidence type="ECO:0000313" key="2">
    <source>
        <dbReference type="EMBL" id="UYG93212.1"/>
    </source>
</evidence>
<dbReference type="EMBL" id="CP107027">
    <property type="protein sequence ID" value="UYG93212.1"/>
    <property type="molecule type" value="Genomic_DNA"/>
</dbReference>
<proteinExistence type="predicted"/>
<dbReference type="GO" id="GO:0006259">
    <property type="term" value="P:DNA metabolic process"/>
    <property type="evidence" value="ECO:0007669"/>
    <property type="project" value="InterPro"/>
</dbReference>
<feature type="compositionally biased region" description="Basic residues" evidence="1">
    <location>
        <begin position="287"/>
        <end position="296"/>
    </location>
</feature>
<feature type="region of interest" description="Disordered" evidence="1">
    <location>
        <begin position="245"/>
        <end position="311"/>
    </location>
</feature>
<gene>
    <name evidence="2" type="ORF">OD459_13035</name>
</gene>
<feature type="compositionally biased region" description="Acidic residues" evidence="1">
    <location>
        <begin position="254"/>
        <end position="263"/>
    </location>
</feature>
<evidence type="ECO:0000313" key="3">
    <source>
        <dbReference type="Proteomes" id="UP001163104"/>
    </source>
</evidence>
<dbReference type="RefSeq" id="WP_263599105.1">
    <property type="nucleotide sequence ID" value="NZ_CP107027.1"/>
</dbReference>
<dbReference type="InterPro" id="IPR018330">
    <property type="entry name" value="RecT_fam"/>
</dbReference>
<dbReference type="GO" id="GO:0003677">
    <property type="term" value="F:DNA binding"/>
    <property type="evidence" value="ECO:0007669"/>
    <property type="project" value="InterPro"/>
</dbReference>